<evidence type="ECO:0000313" key="2">
    <source>
        <dbReference type="Proteomes" id="UP000315115"/>
    </source>
</evidence>
<protein>
    <submittedName>
        <fullName evidence="1">Uncharacterized protein</fullName>
    </submittedName>
</protein>
<name>A0A510IFC6_9VIBR</name>
<organism evidence="1 2">
    <name type="scientific">Vibrio rotiferianus</name>
    <dbReference type="NCBI Taxonomy" id="190895"/>
    <lineage>
        <taxon>Bacteria</taxon>
        <taxon>Pseudomonadati</taxon>
        <taxon>Pseudomonadota</taxon>
        <taxon>Gammaproteobacteria</taxon>
        <taxon>Vibrionales</taxon>
        <taxon>Vibrionaceae</taxon>
        <taxon>Vibrio</taxon>
    </lineage>
</organism>
<accession>A0A510IFC6</accession>
<gene>
    <name evidence="1" type="ORF">VroAM7_50760</name>
</gene>
<geneLocation type="plasmid" evidence="2">
    <name>pam7 dna</name>
</geneLocation>
<keyword evidence="1" id="KW-0614">Plasmid</keyword>
<dbReference type="AlphaFoldDB" id="A0A510IFC6"/>
<sequence>MDKIEIFEWSSEGGSYNRHIKEDNLASFTEKLEINGFELKIQAISGWRLYQRSNHRIIVSMTSSDS</sequence>
<dbReference type="Proteomes" id="UP000315115">
    <property type="component" value="Plasmid pAM7"/>
</dbReference>
<dbReference type="EMBL" id="AP019800">
    <property type="protein sequence ID" value="BBL92423.1"/>
    <property type="molecule type" value="Genomic_DNA"/>
</dbReference>
<evidence type="ECO:0000313" key="1">
    <source>
        <dbReference type="EMBL" id="BBL92423.1"/>
    </source>
</evidence>
<reference evidence="2" key="1">
    <citation type="submission" date="2019-07" db="EMBL/GenBank/DDBJ databases">
        <title>Complete Genome Sequences of Vibrion rotiferianus strain AM7.</title>
        <authorList>
            <person name="Miyazaki K."/>
            <person name="Wiseschart A."/>
            <person name="Pootanakit K."/>
            <person name="Ishimori K."/>
            <person name="Kitahara K."/>
        </authorList>
    </citation>
    <scope>NUCLEOTIDE SEQUENCE [LARGE SCALE GENOMIC DNA]</scope>
    <source>
        <strain evidence="2">AM7</strain>
        <plasmid evidence="2">pam7 dna</plasmid>
    </source>
</reference>
<proteinExistence type="predicted"/>